<protein>
    <submittedName>
        <fullName evidence="1">Uncharacterized protein</fullName>
    </submittedName>
</protein>
<comment type="caution">
    <text evidence="1">The sequence shown here is derived from an EMBL/GenBank/DDBJ whole genome shotgun (WGS) entry which is preliminary data.</text>
</comment>
<reference evidence="1" key="1">
    <citation type="submission" date="2023-07" db="EMBL/GenBank/DDBJ databases">
        <title>draft genome sequence of fig (Ficus carica).</title>
        <authorList>
            <person name="Takahashi T."/>
            <person name="Nishimura K."/>
        </authorList>
    </citation>
    <scope>NUCLEOTIDE SEQUENCE</scope>
</reference>
<proteinExistence type="predicted"/>
<keyword evidence="2" id="KW-1185">Reference proteome</keyword>
<dbReference type="Proteomes" id="UP001187192">
    <property type="component" value="Unassembled WGS sequence"/>
</dbReference>
<evidence type="ECO:0000313" key="1">
    <source>
        <dbReference type="EMBL" id="GMN74782.1"/>
    </source>
</evidence>
<dbReference type="EMBL" id="BTGU01014768">
    <property type="protein sequence ID" value="GMN74782.1"/>
    <property type="molecule type" value="Genomic_DNA"/>
</dbReference>
<feature type="non-terminal residue" evidence="1">
    <location>
        <position position="1"/>
    </location>
</feature>
<organism evidence="1 2">
    <name type="scientific">Ficus carica</name>
    <name type="common">Common fig</name>
    <dbReference type="NCBI Taxonomy" id="3494"/>
    <lineage>
        <taxon>Eukaryota</taxon>
        <taxon>Viridiplantae</taxon>
        <taxon>Streptophyta</taxon>
        <taxon>Embryophyta</taxon>
        <taxon>Tracheophyta</taxon>
        <taxon>Spermatophyta</taxon>
        <taxon>Magnoliopsida</taxon>
        <taxon>eudicotyledons</taxon>
        <taxon>Gunneridae</taxon>
        <taxon>Pentapetalae</taxon>
        <taxon>rosids</taxon>
        <taxon>fabids</taxon>
        <taxon>Rosales</taxon>
        <taxon>Moraceae</taxon>
        <taxon>Ficeae</taxon>
        <taxon>Ficus</taxon>
    </lineage>
</organism>
<accession>A0AA88JJK2</accession>
<gene>
    <name evidence="1" type="ORF">TIFTF001_054446</name>
</gene>
<sequence>SFEGLDDFLNEILHVSLRKG</sequence>
<evidence type="ECO:0000313" key="2">
    <source>
        <dbReference type="Proteomes" id="UP001187192"/>
    </source>
</evidence>
<dbReference type="AlphaFoldDB" id="A0AA88JJK2"/>
<name>A0AA88JJK2_FICCA</name>